<dbReference type="EMBL" id="LNQE01000526">
    <property type="protein sequence ID" value="KUG26142.1"/>
    <property type="molecule type" value="Genomic_DNA"/>
</dbReference>
<gene>
    <name evidence="2" type="ORF">ASZ90_004024</name>
</gene>
<feature type="transmembrane region" description="Helical" evidence="1">
    <location>
        <begin position="199"/>
        <end position="216"/>
    </location>
</feature>
<sequence>MQKKIIFLLMFLSIFLPSCLNYKQITTIKTDGSGEMFIHYWLKWEDKRDSVLLNKLHIFNTDSIGSEFSSTHIILKRIETFVNYSDSTIHAQVQFEFNDFDSLKFTKAFKGANFNLLDGPGGTKIFSQFIPPFATGFGLKGDEFKISLVYYLPGEILDHNAKSKSRNKLTWEYSLSEIGTGEKITATYRPFRLKETPSWVYYSTLTVILIVLFYLLRKRK</sequence>
<evidence type="ECO:0000313" key="2">
    <source>
        <dbReference type="EMBL" id="KUG26142.1"/>
    </source>
</evidence>
<reference evidence="2" key="1">
    <citation type="journal article" date="2015" name="Proc. Natl. Acad. Sci. U.S.A.">
        <title>Networks of energetic and metabolic interactions define dynamics in microbial communities.</title>
        <authorList>
            <person name="Embree M."/>
            <person name="Liu J.K."/>
            <person name="Al-Bassam M.M."/>
            <person name="Zengler K."/>
        </authorList>
    </citation>
    <scope>NUCLEOTIDE SEQUENCE</scope>
</reference>
<keyword evidence="1" id="KW-0812">Transmembrane</keyword>
<keyword evidence="1" id="KW-0472">Membrane</keyword>
<name>A0A0W8FZM1_9ZZZZ</name>
<accession>A0A0W8FZM1</accession>
<protein>
    <submittedName>
        <fullName evidence="2">Uncharacterized protein</fullName>
    </submittedName>
</protein>
<comment type="caution">
    <text evidence="2">The sequence shown here is derived from an EMBL/GenBank/DDBJ whole genome shotgun (WGS) entry which is preliminary data.</text>
</comment>
<keyword evidence="1" id="KW-1133">Transmembrane helix</keyword>
<organism evidence="2">
    <name type="scientific">hydrocarbon metagenome</name>
    <dbReference type="NCBI Taxonomy" id="938273"/>
    <lineage>
        <taxon>unclassified sequences</taxon>
        <taxon>metagenomes</taxon>
        <taxon>ecological metagenomes</taxon>
    </lineage>
</organism>
<evidence type="ECO:0000256" key="1">
    <source>
        <dbReference type="SAM" id="Phobius"/>
    </source>
</evidence>
<dbReference type="AlphaFoldDB" id="A0A0W8FZM1"/>
<proteinExistence type="predicted"/>